<dbReference type="EMBL" id="MU551600">
    <property type="protein sequence ID" value="KAI5623659.1"/>
    <property type="molecule type" value="Genomic_DNA"/>
</dbReference>
<keyword evidence="5" id="KW-0391">Immunity</keyword>
<dbReference type="SMART" id="SM00406">
    <property type="entry name" value="IGv"/>
    <property type="match status" value="1"/>
</dbReference>
<evidence type="ECO:0000256" key="4">
    <source>
        <dbReference type="ARBA" id="ARBA00023319"/>
    </source>
</evidence>
<dbReference type="PROSITE" id="PS50835">
    <property type="entry name" value="IG_LIKE"/>
    <property type="match status" value="1"/>
</dbReference>
<keyword evidence="4" id="KW-0393">Immunoglobulin domain</keyword>
<comment type="caution">
    <text evidence="8">The sequence shown here is derived from an EMBL/GenBank/DDBJ whole genome shotgun (WGS) entry which is preliminary data.</text>
</comment>
<dbReference type="InterPro" id="IPR036179">
    <property type="entry name" value="Ig-like_dom_sf"/>
</dbReference>
<dbReference type="InterPro" id="IPR013106">
    <property type="entry name" value="Ig_V-set"/>
</dbReference>
<dbReference type="Gene3D" id="2.60.40.10">
    <property type="entry name" value="Immunoglobulins"/>
    <property type="match status" value="2"/>
</dbReference>
<keyword evidence="2" id="KW-1064">Adaptive immunity</keyword>
<feature type="non-terminal residue" evidence="8">
    <location>
        <position position="1"/>
    </location>
</feature>
<dbReference type="Proteomes" id="UP001205998">
    <property type="component" value="Unassembled WGS sequence"/>
</dbReference>
<gene>
    <name evidence="8" type="ORF">C0J50_16770</name>
</gene>
<keyword evidence="3" id="KW-0675">Receptor</keyword>
<keyword evidence="9" id="KW-1185">Reference proteome</keyword>
<organism evidence="8 9">
    <name type="scientific">Silurus asotus</name>
    <name type="common">Amur catfish</name>
    <name type="synonym">Parasilurus asotus</name>
    <dbReference type="NCBI Taxonomy" id="30991"/>
    <lineage>
        <taxon>Eukaryota</taxon>
        <taxon>Metazoa</taxon>
        <taxon>Chordata</taxon>
        <taxon>Craniata</taxon>
        <taxon>Vertebrata</taxon>
        <taxon>Euteleostomi</taxon>
        <taxon>Actinopterygii</taxon>
        <taxon>Neopterygii</taxon>
        <taxon>Teleostei</taxon>
        <taxon>Ostariophysi</taxon>
        <taxon>Siluriformes</taxon>
        <taxon>Siluridae</taxon>
        <taxon>Silurus</taxon>
    </lineage>
</organism>
<keyword evidence="1" id="KW-0732">Signal</keyword>
<feature type="domain" description="Ig-like" evidence="7">
    <location>
        <begin position="29"/>
        <end position="142"/>
    </location>
</feature>
<evidence type="ECO:0000256" key="1">
    <source>
        <dbReference type="ARBA" id="ARBA00022729"/>
    </source>
</evidence>
<dbReference type="InterPro" id="IPR013783">
    <property type="entry name" value="Ig-like_fold"/>
</dbReference>
<dbReference type="GO" id="GO:0002250">
    <property type="term" value="P:adaptive immune response"/>
    <property type="evidence" value="ECO:0007669"/>
    <property type="project" value="UniProtKB-KW"/>
</dbReference>
<dbReference type="GO" id="GO:0042101">
    <property type="term" value="C:T cell receptor complex"/>
    <property type="evidence" value="ECO:0007669"/>
    <property type="project" value="UniProtKB-KW"/>
</dbReference>
<dbReference type="PANTHER" id="PTHR19367">
    <property type="entry name" value="T-CELL RECEPTOR ALPHA CHAIN V REGION"/>
    <property type="match status" value="1"/>
</dbReference>
<evidence type="ECO:0000256" key="3">
    <source>
        <dbReference type="ARBA" id="ARBA00023170"/>
    </source>
</evidence>
<evidence type="ECO:0000313" key="8">
    <source>
        <dbReference type="EMBL" id="KAI5623659.1"/>
    </source>
</evidence>
<dbReference type="AlphaFoldDB" id="A0AAD5AVJ6"/>
<evidence type="ECO:0000256" key="5">
    <source>
        <dbReference type="ARBA" id="ARBA00043266"/>
    </source>
</evidence>
<feature type="region of interest" description="Disordered" evidence="6">
    <location>
        <begin position="100"/>
        <end position="119"/>
    </location>
</feature>
<evidence type="ECO:0000313" key="9">
    <source>
        <dbReference type="Proteomes" id="UP001205998"/>
    </source>
</evidence>
<proteinExistence type="predicted"/>
<dbReference type="PANTHER" id="PTHR19367:SF18">
    <property type="entry name" value="T CELL RECEPTOR ALPHA VARIABLE 16"/>
    <property type="match status" value="1"/>
</dbReference>
<evidence type="ECO:0000259" key="7">
    <source>
        <dbReference type="PROSITE" id="PS50835"/>
    </source>
</evidence>
<evidence type="ECO:0000256" key="2">
    <source>
        <dbReference type="ARBA" id="ARBA00023130"/>
    </source>
</evidence>
<feature type="compositionally biased region" description="Basic and acidic residues" evidence="6">
    <location>
        <begin position="100"/>
        <end position="115"/>
    </location>
</feature>
<dbReference type="InterPro" id="IPR007110">
    <property type="entry name" value="Ig-like_dom"/>
</dbReference>
<dbReference type="SUPFAM" id="SSF48726">
    <property type="entry name" value="Immunoglobulin"/>
    <property type="match status" value="2"/>
</dbReference>
<feature type="non-terminal residue" evidence="8">
    <location>
        <position position="142"/>
    </location>
</feature>
<name>A0AAD5AVJ6_SILAS</name>
<reference evidence="8" key="1">
    <citation type="submission" date="2018-07" db="EMBL/GenBank/DDBJ databases">
        <title>Comparative genomics of catfishes provides insights into carnivory and benthic adaptation.</title>
        <authorList>
            <person name="Zhang Y."/>
            <person name="Wang D."/>
            <person name="Peng Z."/>
            <person name="Zheng S."/>
            <person name="Shao F."/>
            <person name="Tao W."/>
        </authorList>
    </citation>
    <scope>NUCLEOTIDE SEQUENCE</scope>
    <source>
        <strain evidence="8">Chongqing</strain>
    </source>
</reference>
<keyword evidence="5" id="KW-1279">T cell receptor</keyword>
<dbReference type="InterPro" id="IPR051287">
    <property type="entry name" value="TCR_variable_region"/>
</dbReference>
<accession>A0AAD5AVJ6</accession>
<protein>
    <recommendedName>
        <fullName evidence="7">Ig-like domain-containing protein</fullName>
    </recommendedName>
</protein>
<dbReference type="Pfam" id="PF07686">
    <property type="entry name" value="V-set"/>
    <property type="match status" value="2"/>
</dbReference>
<sequence>VTLSCKYKPSSSASDYYLHWYKQHPKSKPEFLLYIYDATGQKSSFADKIWPTDNNILRKESETVTLKCSYETNSDNIYLNWYKQYPNSTPQFLLYKGARSRSDRNSTPDDHRLETETTSDSTELTIGGLKLSDSALYHCALE</sequence>
<evidence type="ECO:0000256" key="6">
    <source>
        <dbReference type="SAM" id="MobiDB-lite"/>
    </source>
</evidence>